<gene>
    <name evidence="2" type="ORF">N8A98_05170</name>
</gene>
<dbReference type="RefSeq" id="WP_262169709.1">
    <property type="nucleotide sequence ID" value="NZ_CP104965.1"/>
</dbReference>
<evidence type="ECO:0008006" key="4">
    <source>
        <dbReference type="Google" id="ProtNLM"/>
    </source>
</evidence>
<dbReference type="Proteomes" id="UP001061862">
    <property type="component" value="Chromosome"/>
</dbReference>
<evidence type="ECO:0000313" key="3">
    <source>
        <dbReference type="Proteomes" id="UP001061862"/>
    </source>
</evidence>
<feature type="compositionally biased region" description="Basic and acidic residues" evidence="1">
    <location>
        <begin position="1"/>
        <end position="10"/>
    </location>
</feature>
<evidence type="ECO:0000256" key="1">
    <source>
        <dbReference type="SAM" id="MobiDB-lite"/>
    </source>
</evidence>
<protein>
    <recommendedName>
        <fullName evidence="4">Transposase</fullName>
    </recommendedName>
</protein>
<organism evidence="2 3">
    <name type="scientific">Devosia neptuniae</name>
    <dbReference type="NCBI Taxonomy" id="191302"/>
    <lineage>
        <taxon>Bacteria</taxon>
        <taxon>Pseudomonadati</taxon>
        <taxon>Pseudomonadota</taxon>
        <taxon>Alphaproteobacteria</taxon>
        <taxon>Hyphomicrobiales</taxon>
        <taxon>Devosiaceae</taxon>
        <taxon>Devosia</taxon>
    </lineage>
</organism>
<dbReference type="EMBL" id="CP104965">
    <property type="protein sequence ID" value="UXN70586.1"/>
    <property type="molecule type" value="Genomic_DNA"/>
</dbReference>
<evidence type="ECO:0000313" key="2">
    <source>
        <dbReference type="EMBL" id="UXN70586.1"/>
    </source>
</evidence>
<proteinExistence type="predicted"/>
<accession>A0ABY6CHV4</accession>
<reference evidence="2 3" key="1">
    <citation type="submission" date="2022-09" db="EMBL/GenBank/DDBJ databases">
        <title>Interaction between co-microsymbionts with complementary sets of symbiotic genes in legume-rhizobium systems.</title>
        <authorList>
            <person name="Safronova V."/>
            <person name="Sazanova A."/>
            <person name="Afonin A."/>
            <person name="Chirak E."/>
        </authorList>
    </citation>
    <scope>NUCLEOTIDE SEQUENCE [LARGE SCALE GENOMIC DNA]</scope>
    <source>
        <strain evidence="2 3">A18/4-1</strain>
    </source>
</reference>
<keyword evidence="3" id="KW-1185">Reference proteome</keyword>
<sequence>MSLERADGQRSGKTGARRHITVEGKTTFDDRTPVTIARALRAKSKLGEMERKIAQR</sequence>
<feature type="region of interest" description="Disordered" evidence="1">
    <location>
        <begin position="1"/>
        <end position="27"/>
    </location>
</feature>
<name>A0ABY6CHV4_9HYPH</name>